<dbReference type="EMBL" id="JAPUUL010000639">
    <property type="protein sequence ID" value="KAJ8129865.1"/>
    <property type="molecule type" value="Genomic_DNA"/>
</dbReference>
<dbReference type="Proteomes" id="UP001153332">
    <property type="component" value="Unassembled WGS sequence"/>
</dbReference>
<organism evidence="1 2">
    <name type="scientific">Lasiodiplodia mahajangana</name>
    <dbReference type="NCBI Taxonomy" id="1108764"/>
    <lineage>
        <taxon>Eukaryota</taxon>
        <taxon>Fungi</taxon>
        <taxon>Dikarya</taxon>
        <taxon>Ascomycota</taxon>
        <taxon>Pezizomycotina</taxon>
        <taxon>Dothideomycetes</taxon>
        <taxon>Dothideomycetes incertae sedis</taxon>
        <taxon>Botryosphaeriales</taxon>
        <taxon>Botryosphaeriaceae</taxon>
        <taxon>Lasiodiplodia</taxon>
    </lineage>
</organism>
<proteinExistence type="predicted"/>
<protein>
    <submittedName>
        <fullName evidence="1">Uncharacterized protein</fullName>
    </submittedName>
</protein>
<accession>A0ACC2JQZ4</accession>
<comment type="caution">
    <text evidence="1">The sequence shown here is derived from an EMBL/GenBank/DDBJ whole genome shotgun (WGS) entry which is preliminary data.</text>
</comment>
<evidence type="ECO:0000313" key="1">
    <source>
        <dbReference type="EMBL" id="KAJ8129865.1"/>
    </source>
</evidence>
<reference evidence="1" key="1">
    <citation type="submission" date="2022-12" db="EMBL/GenBank/DDBJ databases">
        <title>Genome Sequence of Lasiodiplodia mahajangana.</title>
        <authorList>
            <person name="Buettner E."/>
        </authorList>
    </citation>
    <scope>NUCLEOTIDE SEQUENCE</scope>
    <source>
        <strain evidence="1">VT137</strain>
    </source>
</reference>
<sequence>MGMSYFGGQLAEGWRFFSSRIQDSSESDHRSLQSSSISLEPSTSRRPKMNHLSILSLLLLASEAVAIPATKTFAARRDNIGRQDTQPSSYPGGDSPACANEIQYLNFDVNDDQQLTRVQSAHQAFCTGWAQLLVLGSGNIDDTDRTLFARYFIDNDDTKSEVSQVYSALIDTNKGEANSIVKDMILDNNDFLGLCPESGGDDEDAGEEGAYWGVDGSGDGREKFHLCNSAFDFSTLPADNECTELDDHPDVSMESLARLILHETLHFRSVGNPIFNSQIRDEDNDDELRAYYPQRTHGLVDTNQDNADGQTGETAVTNADSYAWHAANSYYKYACNGVNEPGPNGGNWNDPPAYTPNEPGDA</sequence>
<evidence type="ECO:0000313" key="2">
    <source>
        <dbReference type="Proteomes" id="UP001153332"/>
    </source>
</evidence>
<gene>
    <name evidence="1" type="ORF">O1611_g3767</name>
</gene>
<keyword evidence="2" id="KW-1185">Reference proteome</keyword>
<name>A0ACC2JQZ4_9PEZI</name>